<organism evidence="3 4">
    <name type="scientific">Bacteriovorax antarcticus</name>
    <dbReference type="NCBI Taxonomy" id="3088717"/>
    <lineage>
        <taxon>Bacteria</taxon>
        <taxon>Pseudomonadati</taxon>
        <taxon>Bdellovibrionota</taxon>
        <taxon>Bacteriovoracia</taxon>
        <taxon>Bacteriovoracales</taxon>
        <taxon>Bacteriovoracaceae</taxon>
        <taxon>Bacteriovorax</taxon>
    </lineage>
</organism>
<reference evidence="3 4" key="1">
    <citation type="submission" date="2023-11" db="EMBL/GenBank/DDBJ databases">
        <title>A Novel Polar Bacteriovorax (B. antarcticus) Isolated from the Biocrust in Antarctica.</title>
        <authorList>
            <person name="Mun W."/>
            <person name="Choi S.Y."/>
            <person name="Mitchell R.J."/>
        </authorList>
    </citation>
    <scope>NUCLEOTIDE SEQUENCE [LARGE SCALE GENOMIC DNA]</scope>
    <source>
        <strain evidence="3 4">PP10</strain>
    </source>
</reference>
<keyword evidence="2" id="KW-0732">Signal</keyword>
<proteinExistence type="predicted"/>
<evidence type="ECO:0000256" key="2">
    <source>
        <dbReference type="SAM" id="SignalP"/>
    </source>
</evidence>
<name>A0ABU5VUX8_9BACT</name>
<evidence type="ECO:0000313" key="4">
    <source>
        <dbReference type="Proteomes" id="UP001302274"/>
    </source>
</evidence>
<dbReference type="RefSeq" id="WP_323576737.1">
    <property type="nucleotide sequence ID" value="NZ_JAYGJQ010000002.1"/>
</dbReference>
<protein>
    <submittedName>
        <fullName evidence="3">Uncharacterized protein</fullName>
    </submittedName>
</protein>
<feature type="chain" id="PRO_5046551648" evidence="2">
    <location>
        <begin position="24"/>
        <end position="351"/>
    </location>
</feature>
<dbReference type="Gene3D" id="3.40.390.10">
    <property type="entry name" value="Collagenase (Catalytic Domain)"/>
    <property type="match status" value="1"/>
</dbReference>
<accession>A0ABU5VUX8</accession>
<dbReference type="InterPro" id="IPR024079">
    <property type="entry name" value="MetalloPept_cat_dom_sf"/>
</dbReference>
<evidence type="ECO:0000256" key="1">
    <source>
        <dbReference type="SAM" id="MobiDB-lite"/>
    </source>
</evidence>
<comment type="caution">
    <text evidence="3">The sequence shown here is derived from an EMBL/GenBank/DDBJ whole genome shotgun (WGS) entry which is preliminary data.</text>
</comment>
<feature type="region of interest" description="Disordered" evidence="1">
    <location>
        <begin position="214"/>
        <end position="235"/>
    </location>
</feature>
<dbReference type="EMBL" id="JAYGJQ010000002">
    <property type="protein sequence ID" value="MEA9356842.1"/>
    <property type="molecule type" value="Genomic_DNA"/>
</dbReference>
<feature type="signal peptide" evidence="2">
    <location>
        <begin position="1"/>
        <end position="23"/>
    </location>
</feature>
<gene>
    <name evidence="3" type="ORF">SHI21_11525</name>
</gene>
<dbReference type="Proteomes" id="UP001302274">
    <property type="component" value="Unassembled WGS sequence"/>
</dbReference>
<feature type="region of interest" description="Disordered" evidence="1">
    <location>
        <begin position="295"/>
        <end position="318"/>
    </location>
</feature>
<keyword evidence="4" id="KW-1185">Reference proteome</keyword>
<feature type="compositionally biased region" description="Basic and acidic residues" evidence="1">
    <location>
        <begin position="214"/>
        <end position="225"/>
    </location>
</feature>
<sequence length="351" mass="38584">MKKNFKTLMAGSVCMLVMNSAHAYKYIIYTDDVKTDKAEKITELMRTTYPFSKFDIDFEIVTLKPEELPCGSTNGIDRLVTCDSSGDLQKRAMESGGDQAMILKDSSQFGGSSHIGGGVPVITTAADPRAMLHEYLHTLGLCDEYEYKASEAVVYCSPSRDNKPNVVFIDPLNPYGSDNMAKAKHSIQIPWFGDILSSTPITNTEGTILGTGDVDSKKKAARNESTEPQVLGEPTGLYKGKVCNNTFPRPRNSWQPGSGVTIMENTNAGLGAPLEKIVEKLLVSKGVRTKLQFMEEGPVKKPSQAQEEPAGSVVVDSQPMEKINDTARSFVKSFFSWTRDLFENVKRVLGR</sequence>
<evidence type="ECO:0000313" key="3">
    <source>
        <dbReference type="EMBL" id="MEA9356842.1"/>
    </source>
</evidence>